<dbReference type="InterPro" id="IPR024422">
    <property type="entry name" value="Protein_unknown_function_OB"/>
</dbReference>
<protein>
    <recommendedName>
        <fullName evidence="3">tRNA_anti-like</fullName>
    </recommendedName>
</protein>
<name>A0A2U2D214_9PSED</name>
<comment type="caution">
    <text evidence="1">The sequence shown here is derived from an EMBL/GenBank/DDBJ whole genome shotgun (WGS) entry which is preliminary data.</text>
</comment>
<organism evidence="1 2">
    <name type="scientific">Pseudomonas prosekii</name>
    <dbReference type="NCBI Taxonomy" id="1148509"/>
    <lineage>
        <taxon>Bacteria</taxon>
        <taxon>Pseudomonadati</taxon>
        <taxon>Pseudomonadota</taxon>
        <taxon>Gammaproteobacteria</taxon>
        <taxon>Pseudomonadales</taxon>
        <taxon>Pseudomonadaceae</taxon>
        <taxon>Pseudomonas</taxon>
    </lineage>
</organism>
<evidence type="ECO:0000313" key="2">
    <source>
        <dbReference type="Proteomes" id="UP000245056"/>
    </source>
</evidence>
<dbReference type="Pfam" id="PF12869">
    <property type="entry name" value="tRNA_anti-like"/>
    <property type="match status" value="1"/>
</dbReference>
<evidence type="ECO:0000313" key="1">
    <source>
        <dbReference type="EMBL" id="PWE40260.1"/>
    </source>
</evidence>
<evidence type="ECO:0008006" key="3">
    <source>
        <dbReference type="Google" id="ProtNLM"/>
    </source>
</evidence>
<dbReference type="OrthoDB" id="6896489at2"/>
<reference evidence="1 2" key="1">
    <citation type="submission" date="2018-05" db="EMBL/GenBank/DDBJ databases">
        <title>Genome sequences of two Antarctic strains of Pseudomonas prosekii: insights into adaptation to extreme conditions.</title>
        <authorList>
            <person name="Snopkova K."/>
            <person name="Dufkova K."/>
            <person name="Cejkova D."/>
            <person name="Sedlacek I."/>
            <person name="Smajs D."/>
        </authorList>
    </citation>
    <scope>NUCLEOTIDE SEQUENCE [LARGE SCALE GENOMIC DNA]</scope>
    <source>
        <strain evidence="1 2">P2673</strain>
    </source>
</reference>
<dbReference type="EMBL" id="QFAW01000046">
    <property type="protein sequence ID" value="PWE40260.1"/>
    <property type="molecule type" value="Genomic_DNA"/>
</dbReference>
<sequence>MPSCHHVTSSTRSRKEPCQQKKTLGIALAVGLAYIVIKGVANDTSQPKLSASNDFYVDEMAQRQREAERVVSLESFTAADLAEAYSRNTYAADMTFKGKPFKVTGTVASINTDFRSKPYITMKGGVNQFMEPQFALATSNEKFAATLKPGDKITLACTGRGDVAKTPMSNECTFI</sequence>
<dbReference type="AlphaFoldDB" id="A0A2U2D214"/>
<dbReference type="Proteomes" id="UP000245056">
    <property type="component" value="Unassembled WGS sequence"/>
</dbReference>
<dbReference type="RefSeq" id="WP_109522153.1">
    <property type="nucleotide sequence ID" value="NZ_QFAW01000046.1"/>
</dbReference>
<proteinExistence type="predicted"/>
<accession>A0A2U2D214</accession>
<gene>
    <name evidence="1" type="ORF">C9I49_24240</name>
</gene>